<proteinExistence type="predicted"/>
<evidence type="ECO:0000256" key="1">
    <source>
        <dbReference type="SAM" id="MobiDB-lite"/>
    </source>
</evidence>
<feature type="chain" id="PRO_5031148409" evidence="2">
    <location>
        <begin position="21"/>
        <end position="83"/>
    </location>
</feature>
<evidence type="ECO:0000256" key="2">
    <source>
        <dbReference type="SAM" id="SignalP"/>
    </source>
</evidence>
<evidence type="ECO:0000313" key="4">
    <source>
        <dbReference type="Proteomes" id="UP000548978"/>
    </source>
</evidence>
<reference evidence="3 4" key="1">
    <citation type="submission" date="2020-08" db="EMBL/GenBank/DDBJ databases">
        <title>Genomic Encyclopedia of Type Strains, Phase IV (KMG-IV): sequencing the most valuable type-strain genomes for metagenomic binning, comparative biology and taxonomic classification.</title>
        <authorList>
            <person name="Goeker M."/>
        </authorList>
    </citation>
    <scope>NUCLEOTIDE SEQUENCE [LARGE SCALE GENOMIC DNA]</scope>
    <source>
        <strain evidence="3 4">DSM 24448</strain>
    </source>
</reference>
<feature type="compositionally biased region" description="Low complexity" evidence="1">
    <location>
        <begin position="34"/>
        <end position="44"/>
    </location>
</feature>
<dbReference type="Proteomes" id="UP000548978">
    <property type="component" value="Unassembled WGS sequence"/>
</dbReference>
<name>A0A7W9E7R6_9CAUL</name>
<sequence length="83" mass="8704">MKLAGLAGLAAALLTLSACGDPLPDDEGVEPIGPEVTEPAIPETEPVEPPPETEVPIQPPPTLPTDNRTSEESVRPDSDTLFY</sequence>
<keyword evidence="2" id="KW-0732">Signal</keyword>
<feature type="region of interest" description="Disordered" evidence="1">
    <location>
        <begin position="18"/>
        <end position="83"/>
    </location>
</feature>
<organism evidence="3 4">
    <name type="scientific">Brevundimonas halotolerans</name>
    <dbReference type="NCBI Taxonomy" id="69670"/>
    <lineage>
        <taxon>Bacteria</taxon>
        <taxon>Pseudomonadati</taxon>
        <taxon>Pseudomonadota</taxon>
        <taxon>Alphaproteobacteria</taxon>
        <taxon>Caulobacterales</taxon>
        <taxon>Caulobacteraceae</taxon>
        <taxon>Brevundimonas</taxon>
    </lineage>
</organism>
<gene>
    <name evidence="3" type="ORF">FHS65_002407</name>
</gene>
<evidence type="ECO:0000313" key="3">
    <source>
        <dbReference type="EMBL" id="MBB5661642.1"/>
    </source>
</evidence>
<keyword evidence="4" id="KW-1185">Reference proteome</keyword>
<dbReference type="RefSeq" id="WP_123286141.1">
    <property type="nucleotide sequence ID" value="NZ_JACIJB010000013.1"/>
</dbReference>
<comment type="caution">
    <text evidence="3">The sequence shown here is derived from an EMBL/GenBank/DDBJ whole genome shotgun (WGS) entry which is preliminary data.</text>
</comment>
<feature type="compositionally biased region" description="Basic and acidic residues" evidence="1">
    <location>
        <begin position="68"/>
        <end position="83"/>
    </location>
</feature>
<accession>A0A7W9E7R6</accession>
<feature type="signal peptide" evidence="2">
    <location>
        <begin position="1"/>
        <end position="20"/>
    </location>
</feature>
<dbReference type="EMBL" id="JACIJB010000013">
    <property type="protein sequence ID" value="MBB5661642.1"/>
    <property type="molecule type" value="Genomic_DNA"/>
</dbReference>
<feature type="compositionally biased region" description="Pro residues" evidence="1">
    <location>
        <begin position="47"/>
        <end position="63"/>
    </location>
</feature>
<dbReference type="PROSITE" id="PS51257">
    <property type="entry name" value="PROKAR_LIPOPROTEIN"/>
    <property type="match status" value="1"/>
</dbReference>
<protein>
    <submittedName>
        <fullName evidence="3">Uncharacterized protein</fullName>
    </submittedName>
</protein>
<dbReference type="AlphaFoldDB" id="A0A7W9E7R6"/>